<organism evidence="1 2">
    <name type="scientific">Vibrio agarilyticus</name>
    <dbReference type="NCBI Taxonomy" id="2726741"/>
    <lineage>
        <taxon>Bacteria</taxon>
        <taxon>Pseudomonadati</taxon>
        <taxon>Pseudomonadota</taxon>
        <taxon>Gammaproteobacteria</taxon>
        <taxon>Vibrionales</taxon>
        <taxon>Vibrionaceae</taxon>
        <taxon>Vibrio</taxon>
    </lineage>
</organism>
<evidence type="ECO:0008006" key="3">
    <source>
        <dbReference type="Google" id="ProtNLM"/>
    </source>
</evidence>
<evidence type="ECO:0000313" key="2">
    <source>
        <dbReference type="Proteomes" id="UP000535589"/>
    </source>
</evidence>
<gene>
    <name evidence="1" type="ORF">HGP28_16085</name>
</gene>
<dbReference type="EMBL" id="JABAIK010000020">
    <property type="protein sequence ID" value="NLS14400.1"/>
    <property type="molecule type" value="Genomic_DNA"/>
</dbReference>
<dbReference type="Proteomes" id="UP000535589">
    <property type="component" value="Unassembled WGS sequence"/>
</dbReference>
<keyword evidence="2" id="KW-1185">Reference proteome</keyword>
<accession>A0A7X8TTA1</accession>
<dbReference type="RefSeq" id="WP_168837495.1">
    <property type="nucleotide sequence ID" value="NZ_JABAIK010000020.1"/>
</dbReference>
<protein>
    <recommendedName>
        <fullName evidence="3">Fimbrial protein</fullName>
    </recommendedName>
</protein>
<comment type="caution">
    <text evidence="1">The sequence shown here is derived from an EMBL/GenBank/DDBJ whole genome shotgun (WGS) entry which is preliminary data.</text>
</comment>
<reference evidence="1 2" key="1">
    <citation type="submission" date="2020-04" db="EMBL/GenBank/DDBJ databases">
        <title>Vibrio sp. SM6, a novel species isolated from seawater.</title>
        <authorList>
            <person name="Wang X."/>
        </authorList>
    </citation>
    <scope>NUCLEOTIDE SEQUENCE [LARGE SCALE GENOMIC DNA]</scope>
    <source>
        <strain evidence="1 2">SM6</strain>
    </source>
</reference>
<dbReference type="AlphaFoldDB" id="A0A7X8TTA1"/>
<proteinExistence type="predicted"/>
<sequence>MRLRLFLFSVFISTNVYSHNYLDGANLSGNITIDNADCAIISPLHNNNLFIFERDNIPGFDATGTHVLHVNTGAGYSPRMSLIGNVEVSGLNSASGVASDDVKLKALNSEVRIVTNSPMAMTLEDGSIYSYKESLFFQTELLFENYLPGEISATASVLVECVAE</sequence>
<name>A0A7X8TTA1_9VIBR</name>
<evidence type="ECO:0000313" key="1">
    <source>
        <dbReference type="EMBL" id="NLS14400.1"/>
    </source>
</evidence>